<dbReference type="AlphaFoldDB" id="A0A059XRI9"/>
<dbReference type="RefSeq" id="WP_038562033.1">
    <property type="nucleotide sequence ID" value="NZ_AP018940.1"/>
</dbReference>
<reference evidence="1 2" key="1">
    <citation type="journal article" date="2014" name="Genome Announc.">
        <title>Complete Genome Sequence of the Bovine Mastitis Pathogen Mycoplasma californicum Strain ST-6T (ATCC 33461T).</title>
        <authorList>
            <person name="Calcutt M.J."/>
            <person name="Foecking M.F."/>
            <person name="Fox L.K."/>
        </authorList>
    </citation>
    <scope>NUCLEOTIDE SEQUENCE [LARGE SCALE GENOMIC DNA]</scope>
    <source>
        <strain evidence="1 2">ST-6</strain>
    </source>
</reference>
<sequence>MRKQEALWYIVSIFRNKIKNKRPSVLDFDIDNRINKHWLEQKFGLNYNGECICSDVGYELKIESEKMINFGDWTPNYYIYNQTDYLEIFPGNTPAERRVSFLLMFAGDFDRNNRYYWNGENCIQTKCSNYCGLILRVEDNSDISIIYNFSEDKRINKYEVVDFRLQKENVILAQWFGRKNTKVKRNGIFNGRSLQSRFEDKYEGKGFCVVKSDHQGYYRSIKFGYKLTFRDWVQQVEEGNVIYSCEMNAENHRTYARWESANNIYWDRVANIEIK</sequence>
<dbReference type="REBASE" id="273277">
    <property type="entry name" value="Mca1601EORF233P"/>
</dbReference>
<evidence type="ECO:0000313" key="1">
    <source>
        <dbReference type="EMBL" id="AIA29650.1"/>
    </source>
</evidence>
<dbReference type="eggNOG" id="ENOG503345S">
    <property type="taxonomic scope" value="Bacteria"/>
</dbReference>
<keyword evidence="1" id="KW-0540">Nuclease</keyword>
<dbReference type="REBASE" id="87707">
    <property type="entry name" value="McaST6ORF2635P"/>
</dbReference>
<dbReference type="KEGG" id="mcr:MCFN_02635"/>
<dbReference type="InterPro" id="IPR019063">
    <property type="entry name" value="Restrct_endonuc_II_LlaMI"/>
</dbReference>
<protein>
    <submittedName>
        <fullName evidence="1">Putative restriction endonuclease</fullName>
    </submittedName>
</protein>
<dbReference type="EMBL" id="CP007521">
    <property type="protein sequence ID" value="AIA29650.1"/>
    <property type="molecule type" value="Genomic_DNA"/>
</dbReference>
<accession>A0A059XRI9</accession>
<organism evidence="1 2">
    <name type="scientific">Mycoplasmopsis californica</name>
    <dbReference type="NCBI Taxonomy" id="2113"/>
    <lineage>
        <taxon>Bacteria</taxon>
        <taxon>Bacillati</taxon>
        <taxon>Mycoplasmatota</taxon>
        <taxon>Mycoplasmoidales</taxon>
        <taxon>Metamycoplasmataceae</taxon>
        <taxon>Mycoplasmopsis</taxon>
    </lineage>
</organism>
<evidence type="ECO:0000313" key="2">
    <source>
        <dbReference type="Proteomes" id="UP000027088"/>
    </source>
</evidence>
<dbReference type="GO" id="GO:0004519">
    <property type="term" value="F:endonuclease activity"/>
    <property type="evidence" value="ECO:0007669"/>
    <property type="project" value="UniProtKB-KW"/>
</dbReference>
<keyword evidence="1" id="KW-0378">Hydrolase</keyword>
<gene>
    <name evidence="1" type="ORF">MCFN_02635</name>
</gene>
<dbReference type="Pfam" id="PF09562">
    <property type="entry name" value="RE_LlaMI"/>
    <property type="match status" value="1"/>
</dbReference>
<dbReference type="Proteomes" id="UP000027088">
    <property type="component" value="Chromosome"/>
</dbReference>
<proteinExistence type="predicted"/>
<keyword evidence="1" id="KW-0255">Endonuclease</keyword>
<keyword evidence="2" id="KW-1185">Reference proteome</keyword>
<name>A0A059XRI9_9BACT</name>